<reference evidence="2" key="1">
    <citation type="journal article" date="2019" name="Int. J. Syst. Evol. Microbiol.">
        <title>The Global Catalogue of Microorganisms (GCM) 10K type strain sequencing project: providing services to taxonomists for standard genome sequencing and annotation.</title>
        <authorList>
            <consortium name="The Broad Institute Genomics Platform"/>
            <consortium name="The Broad Institute Genome Sequencing Center for Infectious Disease"/>
            <person name="Wu L."/>
            <person name="Ma J."/>
        </authorList>
    </citation>
    <scope>NUCLEOTIDE SEQUENCE [LARGE SCALE GENOMIC DNA]</scope>
    <source>
        <strain evidence="2">NBRC 105857</strain>
    </source>
</reference>
<dbReference type="EMBL" id="BSOJ01000015">
    <property type="protein sequence ID" value="GLR26543.1"/>
    <property type="molecule type" value="Genomic_DNA"/>
</dbReference>
<name>A0ABQ5YPR2_9BURK</name>
<evidence type="ECO:0000313" key="2">
    <source>
        <dbReference type="Proteomes" id="UP001156664"/>
    </source>
</evidence>
<protein>
    <submittedName>
        <fullName evidence="1">Uncharacterized protein</fullName>
    </submittedName>
</protein>
<proteinExistence type="predicted"/>
<comment type="caution">
    <text evidence="1">The sequence shown here is derived from an EMBL/GenBank/DDBJ whole genome shotgun (WGS) entry which is preliminary data.</text>
</comment>
<evidence type="ECO:0000313" key="1">
    <source>
        <dbReference type="EMBL" id="GLR26543.1"/>
    </source>
</evidence>
<accession>A0ABQ5YPR2</accession>
<dbReference type="Proteomes" id="UP001156664">
    <property type="component" value="Unassembled WGS sequence"/>
</dbReference>
<organism evidence="1 2">
    <name type="scientific">Limnobacter litoralis</name>
    <dbReference type="NCBI Taxonomy" id="481366"/>
    <lineage>
        <taxon>Bacteria</taxon>
        <taxon>Pseudomonadati</taxon>
        <taxon>Pseudomonadota</taxon>
        <taxon>Betaproteobacteria</taxon>
        <taxon>Burkholderiales</taxon>
        <taxon>Burkholderiaceae</taxon>
        <taxon>Limnobacter</taxon>
    </lineage>
</organism>
<keyword evidence="2" id="KW-1185">Reference proteome</keyword>
<sequence>MSKASENDNTVKPEAQIPAIAAETLIAEPAEPASQPPDGWYFEFNNNAVSFTTDPEEAADIKRHLEPGETCTEYFKAPPAPVRLTVEEVLQSIKASIPKKGSIGSLAEIIAFEVMDAMERIARGAI</sequence>
<gene>
    <name evidence="1" type="ORF">GCM10007875_16330</name>
</gene>
<dbReference type="RefSeq" id="WP_284281166.1">
    <property type="nucleotide sequence ID" value="NZ_BSOJ01000015.1"/>
</dbReference>